<gene>
    <name evidence="2" type="ORF">BD410DRAFT_189924</name>
</gene>
<feature type="compositionally biased region" description="Polar residues" evidence="1">
    <location>
        <begin position="233"/>
        <end position="247"/>
    </location>
</feature>
<keyword evidence="3" id="KW-1185">Reference proteome</keyword>
<dbReference type="VEuPathDB" id="FungiDB:BD410DRAFT_189924"/>
<feature type="region of interest" description="Disordered" evidence="1">
    <location>
        <begin position="110"/>
        <end position="132"/>
    </location>
</feature>
<dbReference type="EMBL" id="ML170172">
    <property type="protein sequence ID" value="TDL23106.1"/>
    <property type="molecule type" value="Genomic_DNA"/>
</dbReference>
<sequence>MKTRRSRSQISQVIDYHLLHLSLHLLALRTDSSPTNVTVDASRAIQTLLQERPDASDMDVDSWARGLGIEEDVAKDYVKQLRVENGTASRSGSSTGAGLVEGLEVTTRTMDASNDAGTPPHTLSREPGSPQPEISTVVPQHLDTSPFIMSPGSVPYALNPKAISPFTGPFRQPVPDQESPAVSCSPVLASPSDDSTGHLHDNDTIISRAAYSHPSPSGSTHADGFDSRCRRSASPTFTSMHDLSQTGAPLDVPTTRDETPWETPAQMLDHNVGIEDNSHQLNGFTRPAKSATDEAHFAITDNFDDFAPALPILAPDENVPHRPPLSESSEMQDDADARTAADQLNSKFKPFRDAMDALILRIRAARRDQTCRTDDPST</sequence>
<evidence type="ECO:0000313" key="2">
    <source>
        <dbReference type="EMBL" id="TDL23106.1"/>
    </source>
</evidence>
<protein>
    <submittedName>
        <fullName evidence="2">Uncharacterized protein</fullName>
    </submittedName>
</protein>
<feature type="region of interest" description="Disordered" evidence="1">
    <location>
        <begin position="209"/>
        <end position="258"/>
    </location>
</feature>
<dbReference type="Proteomes" id="UP000294933">
    <property type="component" value="Unassembled WGS sequence"/>
</dbReference>
<evidence type="ECO:0000256" key="1">
    <source>
        <dbReference type="SAM" id="MobiDB-lite"/>
    </source>
</evidence>
<organism evidence="2 3">
    <name type="scientific">Rickenella mellea</name>
    <dbReference type="NCBI Taxonomy" id="50990"/>
    <lineage>
        <taxon>Eukaryota</taxon>
        <taxon>Fungi</taxon>
        <taxon>Dikarya</taxon>
        <taxon>Basidiomycota</taxon>
        <taxon>Agaricomycotina</taxon>
        <taxon>Agaricomycetes</taxon>
        <taxon>Hymenochaetales</taxon>
        <taxon>Rickenellaceae</taxon>
        <taxon>Rickenella</taxon>
    </lineage>
</organism>
<accession>A0A4Y7Q703</accession>
<feature type="region of interest" description="Disordered" evidence="1">
    <location>
        <begin position="317"/>
        <end position="338"/>
    </location>
</feature>
<name>A0A4Y7Q703_9AGAM</name>
<proteinExistence type="predicted"/>
<evidence type="ECO:0000313" key="3">
    <source>
        <dbReference type="Proteomes" id="UP000294933"/>
    </source>
</evidence>
<reference evidence="2 3" key="1">
    <citation type="submission" date="2018-06" db="EMBL/GenBank/DDBJ databases">
        <title>A transcriptomic atlas of mushroom development highlights an independent origin of complex multicellularity.</title>
        <authorList>
            <consortium name="DOE Joint Genome Institute"/>
            <person name="Krizsan K."/>
            <person name="Almasi E."/>
            <person name="Merenyi Z."/>
            <person name="Sahu N."/>
            <person name="Viragh M."/>
            <person name="Koszo T."/>
            <person name="Mondo S."/>
            <person name="Kiss B."/>
            <person name="Balint B."/>
            <person name="Kues U."/>
            <person name="Barry K."/>
            <person name="Hegedus J.C."/>
            <person name="Henrissat B."/>
            <person name="Johnson J."/>
            <person name="Lipzen A."/>
            <person name="Ohm R."/>
            <person name="Nagy I."/>
            <person name="Pangilinan J."/>
            <person name="Yan J."/>
            <person name="Xiong Y."/>
            <person name="Grigoriev I.V."/>
            <person name="Hibbett D.S."/>
            <person name="Nagy L.G."/>
        </authorList>
    </citation>
    <scope>NUCLEOTIDE SEQUENCE [LARGE SCALE GENOMIC DNA]</scope>
    <source>
        <strain evidence="2 3">SZMC22713</strain>
    </source>
</reference>
<dbReference type="AlphaFoldDB" id="A0A4Y7Q703"/>